<name>A0A9P0ZAI9_CUSEU</name>
<evidence type="ECO:0000313" key="3">
    <source>
        <dbReference type="Proteomes" id="UP001152484"/>
    </source>
</evidence>
<protein>
    <submittedName>
        <fullName evidence="2">Uncharacterized protein</fullName>
    </submittedName>
</protein>
<evidence type="ECO:0000313" key="2">
    <source>
        <dbReference type="EMBL" id="CAH9096133.1"/>
    </source>
</evidence>
<reference evidence="2" key="1">
    <citation type="submission" date="2022-07" db="EMBL/GenBank/DDBJ databases">
        <authorList>
            <person name="Macas J."/>
            <person name="Novak P."/>
            <person name="Neumann P."/>
        </authorList>
    </citation>
    <scope>NUCLEOTIDE SEQUENCE</scope>
</reference>
<feature type="region of interest" description="Disordered" evidence="1">
    <location>
        <begin position="46"/>
        <end position="67"/>
    </location>
</feature>
<accession>A0A9P0ZAI9</accession>
<sequence>MEEGLKESTAIFFEASVCCSPSELNPQQHHPTAALLLRPGIDFKDPARSSLQQMNNPTSSTSNFLSAPAVKINKRMATTLEESHCRPTSLNQL</sequence>
<gene>
    <name evidence="2" type="ORF">CEURO_LOCUS13275</name>
</gene>
<dbReference type="AlphaFoldDB" id="A0A9P0ZAI9"/>
<dbReference type="EMBL" id="CAMAPE010000035">
    <property type="protein sequence ID" value="CAH9096133.1"/>
    <property type="molecule type" value="Genomic_DNA"/>
</dbReference>
<dbReference type="Proteomes" id="UP001152484">
    <property type="component" value="Unassembled WGS sequence"/>
</dbReference>
<organism evidence="2 3">
    <name type="scientific">Cuscuta europaea</name>
    <name type="common">European dodder</name>
    <dbReference type="NCBI Taxonomy" id="41803"/>
    <lineage>
        <taxon>Eukaryota</taxon>
        <taxon>Viridiplantae</taxon>
        <taxon>Streptophyta</taxon>
        <taxon>Embryophyta</taxon>
        <taxon>Tracheophyta</taxon>
        <taxon>Spermatophyta</taxon>
        <taxon>Magnoliopsida</taxon>
        <taxon>eudicotyledons</taxon>
        <taxon>Gunneridae</taxon>
        <taxon>Pentapetalae</taxon>
        <taxon>asterids</taxon>
        <taxon>lamiids</taxon>
        <taxon>Solanales</taxon>
        <taxon>Convolvulaceae</taxon>
        <taxon>Cuscuteae</taxon>
        <taxon>Cuscuta</taxon>
        <taxon>Cuscuta subgen. Cuscuta</taxon>
    </lineage>
</organism>
<comment type="caution">
    <text evidence="2">The sequence shown here is derived from an EMBL/GenBank/DDBJ whole genome shotgun (WGS) entry which is preliminary data.</text>
</comment>
<keyword evidence="3" id="KW-1185">Reference proteome</keyword>
<evidence type="ECO:0000256" key="1">
    <source>
        <dbReference type="SAM" id="MobiDB-lite"/>
    </source>
</evidence>
<feature type="compositionally biased region" description="Polar residues" evidence="1">
    <location>
        <begin position="49"/>
        <end position="65"/>
    </location>
</feature>
<proteinExistence type="predicted"/>